<gene>
    <name evidence="2" type="ORF">CRENBAI_022860</name>
</gene>
<reference evidence="2 3" key="1">
    <citation type="submission" date="2021-06" db="EMBL/GenBank/DDBJ databases">
        <authorList>
            <person name="Palmer J.M."/>
        </authorList>
    </citation>
    <scope>NUCLEOTIDE SEQUENCE [LARGE SCALE GENOMIC DNA]</scope>
    <source>
        <strain evidence="2 3">MEX-2019</strain>
        <tissue evidence="2">Muscle</tissue>
    </source>
</reference>
<sequence length="475" mass="49437">MRRLTLGLTLSSEVPLFGAADLLTGGPLLCSAGLLINLQVPAAVAGRHGLYASAGLLVFTVYCFVHAKPVFPCLSMPASASTCEVAGELVPISSGLWARGPLDRCREYWFQETIKALEAVFLILEENTKVEHRRQTSSEEAEWDQTSSFIYRVHSHEGEVQVDKIIQFTGSDSRRPRSVTQNPKQNNPTRAGGGGLGRRARVQKQNTPTRAGKGGPGRRAKLEKTTQAGRAEEASDRGQKSNTKIQKAGEFLPDPIWNASEGAGGQEADDGGEGGQEAGNGGAGGKEAVSMARRTRKARSPEVCGVARTGLDPGIVSSGVAESGCGVSGLELCSGVRHEFREHPPEETIRCSGPGHGGSPPTGPSRTWRGSGGRPTSGSSETRRGSGGSPPSGSSGTRRGRGGSPPSGSSGTRRGTEDPAAAGCGTKDPAVAAGCGSEDPAAAAGCGSEDLVWRLAVALKTWQYAKVLAECRQDP</sequence>
<comment type="caution">
    <text evidence="2">The sequence shown here is derived from an EMBL/GenBank/DDBJ whole genome shotgun (WGS) entry which is preliminary data.</text>
</comment>
<evidence type="ECO:0000313" key="2">
    <source>
        <dbReference type="EMBL" id="KAK5608621.1"/>
    </source>
</evidence>
<accession>A0AAV9RI08</accession>
<dbReference type="AlphaFoldDB" id="A0AAV9RI08"/>
<dbReference type="Proteomes" id="UP001311232">
    <property type="component" value="Unassembled WGS sequence"/>
</dbReference>
<feature type="compositionally biased region" description="Polar residues" evidence="1">
    <location>
        <begin position="178"/>
        <end position="189"/>
    </location>
</feature>
<feature type="compositionally biased region" description="Gly residues" evidence="1">
    <location>
        <begin position="273"/>
        <end position="285"/>
    </location>
</feature>
<organism evidence="2 3">
    <name type="scientific">Crenichthys baileyi</name>
    <name type="common">White River springfish</name>
    <dbReference type="NCBI Taxonomy" id="28760"/>
    <lineage>
        <taxon>Eukaryota</taxon>
        <taxon>Metazoa</taxon>
        <taxon>Chordata</taxon>
        <taxon>Craniata</taxon>
        <taxon>Vertebrata</taxon>
        <taxon>Euteleostomi</taxon>
        <taxon>Actinopterygii</taxon>
        <taxon>Neopterygii</taxon>
        <taxon>Teleostei</taxon>
        <taxon>Neoteleostei</taxon>
        <taxon>Acanthomorphata</taxon>
        <taxon>Ovalentaria</taxon>
        <taxon>Atherinomorphae</taxon>
        <taxon>Cyprinodontiformes</taxon>
        <taxon>Goodeidae</taxon>
        <taxon>Crenichthys</taxon>
    </lineage>
</organism>
<evidence type="ECO:0000256" key="1">
    <source>
        <dbReference type="SAM" id="MobiDB-lite"/>
    </source>
</evidence>
<proteinExistence type="predicted"/>
<evidence type="ECO:0000313" key="3">
    <source>
        <dbReference type="Proteomes" id="UP001311232"/>
    </source>
</evidence>
<feature type="region of interest" description="Disordered" evidence="1">
    <location>
        <begin position="344"/>
        <end position="444"/>
    </location>
</feature>
<feature type="compositionally biased region" description="Low complexity" evidence="1">
    <location>
        <begin position="404"/>
        <end position="413"/>
    </location>
</feature>
<feature type="region of interest" description="Disordered" evidence="1">
    <location>
        <begin position="168"/>
        <end position="302"/>
    </location>
</feature>
<keyword evidence="3" id="KW-1185">Reference proteome</keyword>
<feature type="compositionally biased region" description="Basic and acidic residues" evidence="1">
    <location>
        <begin position="220"/>
        <end position="239"/>
    </location>
</feature>
<name>A0AAV9RI08_9TELE</name>
<dbReference type="EMBL" id="JAHHUM010001795">
    <property type="protein sequence ID" value="KAK5608621.1"/>
    <property type="molecule type" value="Genomic_DNA"/>
</dbReference>
<protein>
    <submittedName>
        <fullName evidence="2">Uncharacterized protein</fullName>
    </submittedName>
</protein>